<dbReference type="Proteomes" id="UP001055439">
    <property type="component" value="Chromosome 5"/>
</dbReference>
<keyword evidence="2" id="KW-1185">Reference proteome</keyword>
<dbReference type="EMBL" id="CP097507">
    <property type="protein sequence ID" value="URE07512.1"/>
    <property type="molecule type" value="Genomic_DNA"/>
</dbReference>
<protein>
    <submittedName>
        <fullName evidence="1">Uncharacterized protein</fullName>
    </submittedName>
</protein>
<evidence type="ECO:0000313" key="1">
    <source>
        <dbReference type="EMBL" id="URE07512.1"/>
    </source>
</evidence>
<name>A0A9E7G7Y7_9LILI</name>
<accession>A0A9E7G7Y7</accession>
<evidence type="ECO:0000313" key="2">
    <source>
        <dbReference type="Proteomes" id="UP001055439"/>
    </source>
</evidence>
<organism evidence="1 2">
    <name type="scientific">Musa troglodytarum</name>
    <name type="common">fe'i banana</name>
    <dbReference type="NCBI Taxonomy" id="320322"/>
    <lineage>
        <taxon>Eukaryota</taxon>
        <taxon>Viridiplantae</taxon>
        <taxon>Streptophyta</taxon>
        <taxon>Embryophyta</taxon>
        <taxon>Tracheophyta</taxon>
        <taxon>Spermatophyta</taxon>
        <taxon>Magnoliopsida</taxon>
        <taxon>Liliopsida</taxon>
        <taxon>Zingiberales</taxon>
        <taxon>Musaceae</taxon>
        <taxon>Musa</taxon>
    </lineage>
</organism>
<gene>
    <name evidence="1" type="ORF">MUK42_02986</name>
</gene>
<proteinExistence type="predicted"/>
<sequence>MRGTSRGYKYPDLRVRQLTEFNLSMKSMPNSSNEGSAEFDSPFPAVQKTTPLSSCPSFVLALAPRFLCPTVYAGHHRHVQAVVPVLVYGCKYSDA</sequence>
<reference evidence="1" key="1">
    <citation type="submission" date="2022-05" db="EMBL/GenBank/DDBJ databases">
        <title>The Musa troglodytarum L. genome provides insights into the mechanism of non-climacteric behaviour and enrichment of carotenoids.</title>
        <authorList>
            <person name="Wang J."/>
        </authorList>
    </citation>
    <scope>NUCLEOTIDE SEQUENCE</scope>
    <source>
        <tissue evidence="1">Leaf</tissue>
    </source>
</reference>
<dbReference type="AlphaFoldDB" id="A0A9E7G7Y7"/>